<gene>
    <name evidence="3" type="ORF">PEBR_01856</name>
</gene>
<dbReference type="InterPro" id="IPR011990">
    <property type="entry name" value="TPR-like_helical_dom_sf"/>
</dbReference>
<dbReference type="Proteomes" id="UP000190744">
    <property type="component" value="Unassembled WGS sequence"/>
</dbReference>
<dbReference type="Pfam" id="PF13424">
    <property type="entry name" value="TPR_12"/>
    <property type="match status" value="3"/>
</dbReference>
<dbReference type="InterPro" id="IPR008271">
    <property type="entry name" value="Ser/Thr_kinase_AS"/>
</dbReference>
<evidence type="ECO:0000259" key="2">
    <source>
        <dbReference type="PROSITE" id="PS50011"/>
    </source>
</evidence>
<dbReference type="Pfam" id="PF00069">
    <property type="entry name" value="Pkinase"/>
    <property type="match status" value="1"/>
</dbReference>
<proteinExistence type="predicted"/>
<dbReference type="PROSITE" id="PS00108">
    <property type="entry name" value="PROTEIN_KINASE_ST"/>
    <property type="match status" value="1"/>
</dbReference>
<sequence length="837" mass="95047">MARISDLILDSKLETSFLPDCTVHTFQESDPKSRQRLVTRSEHWRRQKKIGGGGFGTVWLETCTQGASSSTSAPAVTVRAVKQIDLDSRLGKIDYNRELEAIAKFSHARYERCFVKSFGWYEGPRQLFITMEYLEIGDLFTYLYGNPPLPETEAKHITYQILDALSMMHQHEFAHRDLKPNNILIKSHPPDEWWIKLADFGITKRIDEGRGQSSTMKGTPRYFAPEIWEFVPRGSAYATDIWALGEIIFEMLTKRPAFGKPALLASYKSQNQFPTNILTNANVSQAGIDFVMSLMHPDPNQRITTTMAMSDAWIRSLVPCSSESPETIGHDEPQFLSPSVNTLAEEFASWNTRSSPDTHGPAYATPHFPRPDTAKGTQEPVTVAEQERMTSSPGNTTPKVVQGQAETIELSAVELSDRFKNATSLLRSNHLEEAETQLRWVCQAQEKVLHQDRLHQDRTKGISPLFALGQCVYLRGRHAEAETILDQALQAHEKALGPEHRYTLACTQLLGLSIDRQGRFEEAETIFRQALQGREKVLGPFHKNTLNSLNCLGICLYCQGRYKEAEIAFRRSFGGRHNLLGLSHADTVDSAFYLGKSLSCLARYKEAETVFRQIITYNESHINRPGPAFKSIYRVGLCLFNQENYEESEKWLRRALVARDLLGLTHKVTLDNAYKLAQSVYNQNRYIEAEALICQALRLLEEGLGHKDVLTLKCAYRLGHSLYLQYRYEEAEAAYRRALKGLEETLGGGHVLTLDTVFFLGQSVYRQNSFMEAEKLFQRALEGQEKILGYSHEDTRLSRDCAEKSHIAAVAAARNKIHRWLLVGEPPNSRRLRMWTD</sequence>
<accession>A0A1S9RZV3</accession>
<dbReference type="Gene3D" id="1.10.510.10">
    <property type="entry name" value="Transferase(Phosphotransferase) domain 1"/>
    <property type="match status" value="1"/>
</dbReference>
<organism evidence="3 4">
    <name type="scientific">Penicillium brasilianum</name>
    <dbReference type="NCBI Taxonomy" id="104259"/>
    <lineage>
        <taxon>Eukaryota</taxon>
        <taxon>Fungi</taxon>
        <taxon>Dikarya</taxon>
        <taxon>Ascomycota</taxon>
        <taxon>Pezizomycotina</taxon>
        <taxon>Eurotiomycetes</taxon>
        <taxon>Eurotiomycetidae</taxon>
        <taxon>Eurotiales</taxon>
        <taxon>Aspergillaceae</taxon>
        <taxon>Penicillium</taxon>
    </lineage>
</organism>
<dbReference type="AlphaFoldDB" id="A0A1S9RZV3"/>
<dbReference type="InterPro" id="IPR053137">
    <property type="entry name" value="NLR-like"/>
</dbReference>
<dbReference type="PANTHER" id="PTHR46082">
    <property type="entry name" value="ATP/GTP-BINDING PROTEIN-RELATED"/>
    <property type="match status" value="1"/>
</dbReference>
<feature type="domain" description="Protein kinase" evidence="2">
    <location>
        <begin position="44"/>
        <end position="314"/>
    </location>
</feature>
<dbReference type="EMBL" id="LJBN01000030">
    <property type="protein sequence ID" value="OOQ90936.1"/>
    <property type="molecule type" value="Genomic_DNA"/>
</dbReference>
<dbReference type="CDD" id="cd14014">
    <property type="entry name" value="STKc_PknB_like"/>
    <property type="match status" value="1"/>
</dbReference>
<comment type="caution">
    <text evidence="3">The sequence shown here is derived from an EMBL/GenBank/DDBJ whole genome shotgun (WGS) entry which is preliminary data.</text>
</comment>
<protein>
    <recommendedName>
        <fullName evidence="2">Protein kinase domain-containing protein</fullName>
    </recommendedName>
</protein>
<reference evidence="4" key="1">
    <citation type="submission" date="2015-09" db="EMBL/GenBank/DDBJ databases">
        <authorList>
            <person name="Fill T.P."/>
            <person name="Baretta J.F."/>
            <person name="de Almeida L.G."/>
            <person name="Rocha M."/>
            <person name="de Souza D.H."/>
            <person name="Malavazi I."/>
            <person name="Cerdeira L.T."/>
            <person name="Hong H."/>
            <person name="Samborskyy M."/>
            <person name="de Vasconcelos A.T."/>
            <person name="Leadlay P."/>
            <person name="Rodrigues-Filho E."/>
        </authorList>
    </citation>
    <scope>NUCLEOTIDE SEQUENCE [LARGE SCALE GENOMIC DNA]</scope>
    <source>
        <strain evidence="4">LaBioMMi 136</strain>
    </source>
</reference>
<evidence type="ECO:0000256" key="1">
    <source>
        <dbReference type="SAM" id="MobiDB-lite"/>
    </source>
</evidence>
<dbReference type="InterPro" id="IPR019734">
    <property type="entry name" value="TPR_rpt"/>
</dbReference>
<feature type="region of interest" description="Disordered" evidence="1">
    <location>
        <begin position="351"/>
        <end position="379"/>
    </location>
</feature>
<dbReference type="SMART" id="SM00220">
    <property type="entry name" value="S_TKc"/>
    <property type="match status" value="1"/>
</dbReference>
<dbReference type="SUPFAM" id="SSF56112">
    <property type="entry name" value="Protein kinase-like (PK-like)"/>
    <property type="match status" value="1"/>
</dbReference>
<dbReference type="GO" id="GO:0005524">
    <property type="term" value="F:ATP binding"/>
    <property type="evidence" value="ECO:0007669"/>
    <property type="project" value="InterPro"/>
</dbReference>
<dbReference type="GO" id="GO:0004672">
    <property type="term" value="F:protein kinase activity"/>
    <property type="evidence" value="ECO:0007669"/>
    <property type="project" value="InterPro"/>
</dbReference>
<evidence type="ECO:0000313" key="3">
    <source>
        <dbReference type="EMBL" id="OOQ90936.1"/>
    </source>
</evidence>
<dbReference type="InterPro" id="IPR011009">
    <property type="entry name" value="Kinase-like_dom_sf"/>
</dbReference>
<dbReference type="SUPFAM" id="SSF48452">
    <property type="entry name" value="TPR-like"/>
    <property type="match status" value="2"/>
</dbReference>
<dbReference type="PANTHER" id="PTHR46082:SF6">
    <property type="entry name" value="AAA+ ATPASE DOMAIN-CONTAINING PROTEIN-RELATED"/>
    <property type="match status" value="1"/>
</dbReference>
<name>A0A1S9RZV3_PENBI</name>
<dbReference type="Gene3D" id="1.25.40.10">
    <property type="entry name" value="Tetratricopeptide repeat domain"/>
    <property type="match status" value="2"/>
</dbReference>
<dbReference type="Pfam" id="PF13374">
    <property type="entry name" value="TPR_10"/>
    <property type="match status" value="1"/>
</dbReference>
<dbReference type="InterPro" id="IPR000719">
    <property type="entry name" value="Prot_kinase_dom"/>
</dbReference>
<evidence type="ECO:0000313" key="4">
    <source>
        <dbReference type="Proteomes" id="UP000190744"/>
    </source>
</evidence>
<dbReference type="SMART" id="SM00028">
    <property type="entry name" value="TPR"/>
    <property type="match status" value="7"/>
</dbReference>
<dbReference type="PROSITE" id="PS50011">
    <property type="entry name" value="PROTEIN_KINASE_DOM"/>
    <property type="match status" value="1"/>
</dbReference>